<evidence type="ECO:0000256" key="2">
    <source>
        <dbReference type="ARBA" id="ARBA00022723"/>
    </source>
</evidence>
<evidence type="ECO:0000313" key="6">
    <source>
        <dbReference type="EMBL" id="KAH7025118.1"/>
    </source>
</evidence>
<dbReference type="Proteomes" id="UP000756346">
    <property type="component" value="Unassembled WGS sequence"/>
</dbReference>
<proteinExistence type="predicted"/>
<dbReference type="OrthoDB" id="435881at2759"/>
<evidence type="ECO:0000313" key="7">
    <source>
        <dbReference type="Proteomes" id="UP000756346"/>
    </source>
</evidence>
<dbReference type="SMART" id="SM00906">
    <property type="entry name" value="Fungal_trans"/>
    <property type="match status" value="1"/>
</dbReference>
<keyword evidence="3" id="KW-0539">Nucleus</keyword>
<dbReference type="EMBL" id="JAGTJQ010000009">
    <property type="protein sequence ID" value="KAH7025118.1"/>
    <property type="molecule type" value="Genomic_DNA"/>
</dbReference>
<sequence>MARPFTLGDGVDGLKIWAELHKLPEAQGRLRHLEALISDLGSQVEVAVSGPIEDGSDCSIMSASSAAASSQGRDTNNMSTTSNMTSEAGNHMAVDQPSTQAGPDLGSGGLATCDNGDLIVEDRFWTIFCSEVEQIFDAVRDHSRPPFFTQHDSSERPHVSYFSYLLGRVVPGNNSSSLDLFPMPSQMLFIWQTFEERVDPIIKLLHKPSMVDIIRNLTGDWSRLDAALAALVLAVSFAAVAAFDEDEVPKNFGSSKSEVLARYRLGAEQAFQQCDLLTTKDLGVLQAYVIYLNVLVRGGDAERAWPLIGMLVRLAVRLQLHRDSSQSPGFSSFDVEMRRRLWWQICLLDSHLGAGAPRSSNFLISQDMFDTARPLNIDDAALGPNSMVTDTETTGGGRTDMTPTLARLDTWTALQGFRSLTTATALSPSSSTESLGGLLQHASILRQTYTGRLSSADALRHPLDRYLATMARLSFARIELFLRQHGLPPADPAIANAQPAREVIQPAVFILEDVVALHQEPAWKRWRWLLPPTFSTPWVALHVALKYISGDAAAQSQGSHGSGGDGDDSLGGRALSAVERAFGLIPDEAKTMPQYAILLDLHTRAAASRAAAAVAVQQTLQPPGQRFDATPAATHITDGAFDIPAAFASPEMDPFNHVSSWNSREAQPLGGVAGVIPYPEIARGENAMQWWQAWEFADWIDF</sequence>
<feature type="region of interest" description="Disordered" evidence="4">
    <location>
        <begin position="383"/>
        <end position="402"/>
    </location>
</feature>
<dbReference type="PANTHER" id="PTHR31001">
    <property type="entry name" value="UNCHARACTERIZED TRANSCRIPTIONAL REGULATORY PROTEIN"/>
    <property type="match status" value="1"/>
</dbReference>
<dbReference type="GO" id="GO:0006351">
    <property type="term" value="P:DNA-templated transcription"/>
    <property type="evidence" value="ECO:0007669"/>
    <property type="project" value="InterPro"/>
</dbReference>
<dbReference type="CDD" id="cd12148">
    <property type="entry name" value="fungal_TF_MHR"/>
    <property type="match status" value="1"/>
</dbReference>
<dbReference type="GO" id="GO:0003677">
    <property type="term" value="F:DNA binding"/>
    <property type="evidence" value="ECO:0007669"/>
    <property type="project" value="InterPro"/>
</dbReference>
<dbReference type="GO" id="GO:0008270">
    <property type="term" value="F:zinc ion binding"/>
    <property type="evidence" value="ECO:0007669"/>
    <property type="project" value="InterPro"/>
</dbReference>
<dbReference type="InterPro" id="IPR007219">
    <property type="entry name" value="XnlR_reg_dom"/>
</dbReference>
<protein>
    <submittedName>
        <fullName evidence="6">Fungal-specific transcription factor domain-containing protein</fullName>
    </submittedName>
</protein>
<feature type="compositionally biased region" description="Low complexity" evidence="4">
    <location>
        <begin position="63"/>
        <end position="86"/>
    </location>
</feature>
<keyword evidence="2" id="KW-0479">Metal-binding</keyword>
<reference evidence="6" key="1">
    <citation type="journal article" date="2021" name="Nat. Commun.">
        <title>Genetic determinants of endophytism in the Arabidopsis root mycobiome.</title>
        <authorList>
            <person name="Mesny F."/>
            <person name="Miyauchi S."/>
            <person name="Thiergart T."/>
            <person name="Pickel B."/>
            <person name="Atanasova L."/>
            <person name="Karlsson M."/>
            <person name="Huettel B."/>
            <person name="Barry K.W."/>
            <person name="Haridas S."/>
            <person name="Chen C."/>
            <person name="Bauer D."/>
            <person name="Andreopoulos W."/>
            <person name="Pangilinan J."/>
            <person name="LaButti K."/>
            <person name="Riley R."/>
            <person name="Lipzen A."/>
            <person name="Clum A."/>
            <person name="Drula E."/>
            <person name="Henrissat B."/>
            <person name="Kohler A."/>
            <person name="Grigoriev I.V."/>
            <person name="Martin F.M."/>
            <person name="Hacquard S."/>
        </authorList>
    </citation>
    <scope>NUCLEOTIDE SEQUENCE</scope>
    <source>
        <strain evidence="6">MPI-CAGE-CH-0230</strain>
    </source>
</reference>
<accession>A0A9P9BJD6</accession>
<evidence type="ECO:0000256" key="3">
    <source>
        <dbReference type="ARBA" id="ARBA00023242"/>
    </source>
</evidence>
<comment type="caution">
    <text evidence="6">The sequence shown here is derived from an EMBL/GenBank/DDBJ whole genome shotgun (WGS) entry which is preliminary data.</text>
</comment>
<dbReference type="GeneID" id="70190725"/>
<dbReference type="RefSeq" id="XP_046008666.1">
    <property type="nucleotide sequence ID" value="XM_046161179.1"/>
</dbReference>
<gene>
    <name evidence="6" type="ORF">B0I36DRAFT_387479</name>
</gene>
<dbReference type="GO" id="GO:0005634">
    <property type="term" value="C:nucleus"/>
    <property type="evidence" value="ECO:0007669"/>
    <property type="project" value="UniProtKB-SubCell"/>
</dbReference>
<keyword evidence="7" id="KW-1185">Reference proteome</keyword>
<organism evidence="6 7">
    <name type="scientific">Microdochium trichocladiopsis</name>
    <dbReference type="NCBI Taxonomy" id="1682393"/>
    <lineage>
        <taxon>Eukaryota</taxon>
        <taxon>Fungi</taxon>
        <taxon>Dikarya</taxon>
        <taxon>Ascomycota</taxon>
        <taxon>Pezizomycotina</taxon>
        <taxon>Sordariomycetes</taxon>
        <taxon>Xylariomycetidae</taxon>
        <taxon>Xylariales</taxon>
        <taxon>Microdochiaceae</taxon>
        <taxon>Microdochium</taxon>
    </lineage>
</organism>
<evidence type="ECO:0000259" key="5">
    <source>
        <dbReference type="SMART" id="SM00906"/>
    </source>
</evidence>
<dbReference type="AlphaFoldDB" id="A0A9P9BJD6"/>
<evidence type="ECO:0000256" key="1">
    <source>
        <dbReference type="ARBA" id="ARBA00004123"/>
    </source>
</evidence>
<dbReference type="InterPro" id="IPR050613">
    <property type="entry name" value="Sec_Metabolite_Reg"/>
</dbReference>
<feature type="region of interest" description="Disordered" evidence="4">
    <location>
        <begin position="63"/>
        <end position="102"/>
    </location>
</feature>
<evidence type="ECO:0000256" key="4">
    <source>
        <dbReference type="SAM" id="MobiDB-lite"/>
    </source>
</evidence>
<name>A0A9P9BJD6_9PEZI</name>
<dbReference type="PANTHER" id="PTHR31001:SF50">
    <property type="entry name" value="ZN(II)2CYS6 TRANSCRIPTION FACTOR (EUROFUNG)"/>
    <property type="match status" value="1"/>
</dbReference>
<feature type="domain" description="Xylanolytic transcriptional activator regulatory" evidence="5">
    <location>
        <begin position="304"/>
        <end position="380"/>
    </location>
</feature>
<dbReference type="Pfam" id="PF04082">
    <property type="entry name" value="Fungal_trans"/>
    <property type="match status" value="1"/>
</dbReference>
<comment type="subcellular location">
    <subcellularLocation>
        <location evidence="1">Nucleus</location>
    </subcellularLocation>
</comment>